<protein>
    <submittedName>
        <fullName evidence="1">Uncharacterized protein</fullName>
    </submittedName>
</protein>
<sequence length="84" mass="10028">MRDNVKHYNIEFGGNKRLDISLYIGNFISRISMEVWTKGVHHTNITSQYTYLNFEKIMPRKLGEKIARYQINKQAEKLTGRKFF</sequence>
<comment type="caution">
    <text evidence="1">The sequence shown here is derived from an EMBL/GenBank/DDBJ whole genome shotgun (WGS) entry which is preliminary data.</text>
</comment>
<accession>A0AA91TVW5</accession>
<dbReference type="Proteomes" id="UP000216961">
    <property type="component" value="Unassembled WGS sequence"/>
</dbReference>
<evidence type="ECO:0000313" key="1">
    <source>
        <dbReference type="EMBL" id="PAD84960.1"/>
    </source>
</evidence>
<organism evidence="1 2">
    <name type="scientific">Niallia circulans</name>
    <name type="common">Bacillus circulans</name>
    <dbReference type="NCBI Taxonomy" id="1397"/>
    <lineage>
        <taxon>Bacteria</taxon>
        <taxon>Bacillati</taxon>
        <taxon>Bacillota</taxon>
        <taxon>Bacilli</taxon>
        <taxon>Bacillales</taxon>
        <taxon>Bacillaceae</taxon>
        <taxon>Niallia</taxon>
    </lineage>
</organism>
<evidence type="ECO:0000313" key="2">
    <source>
        <dbReference type="Proteomes" id="UP000216961"/>
    </source>
</evidence>
<dbReference type="EMBL" id="NPBQ01000014">
    <property type="protein sequence ID" value="PAD84960.1"/>
    <property type="molecule type" value="Genomic_DNA"/>
</dbReference>
<reference evidence="1 2" key="1">
    <citation type="submission" date="2017-07" db="EMBL/GenBank/DDBJ databases">
        <title>Isolation and whole genome analysis of endospore-forming bacteria from heroin.</title>
        <authorList>
            <person name="Kalinowski J."/>
            <person name="Ahrens B."/>
            <person name="Al-Dilaimi A."/>
            <person name="Winkler A."/>
            <person name="Wibberg D."/>
            <person name="Schleenbecker U."/>
            <person name="Ruckert C."/>
            <person name="Wolfel R."/>
            <person name="Grass G."/>
        </authorList>
    </citation>
    <scope>NUCLEOTIDE SEQUENCE [LARGE SCALE GENOMIC DNA]</scope>
    <source>
        <strain evidence="1 2">7521-2</strain>
    </source>
</reference>
<name>A0AA91TVW5_NIACI</name>
<proteinExistence type="predicted"/>
<gene>
    <name evidence="1" type="ORF">CHH57_01945</name>
</gene>
<dbReference type="AlphaFoldDB" id="A0AA91TVW5"/>
<dbReference type="RefSeq" id="WP_095328644.1">
    <property type="nucleotide sequence ID" value="NZ_NPBQ01000014.1"/>
</dbReference>